<organism evidence="1">
    <name type="scientific">viral metagenome</name>
    <dbReference type="NCBI Taxonomy" id="1070528"/>
    <lineage>
        <taxon>unclassified sequences</taxon>
        <taxon>metagenomes</taxon>
        <taxon>organismal metagenomes</taxon>
    </lineage>
</organism>
<reference evidence="1" key="1">
    <citation type="journal article" date="2020" name="Nature">
        <title>Giant virus diversity and host interactions through global metagenomics.</title>
        <authorList>
            <person name="Schulz F."/>
            <person name="Roux S."/>
            <person name="Paez-Espino D."/>
            <person name="Jungbluth S."/>
            <person name="Walsh D.A."/>
            <person name="Denef V.J."/>
            <person name="McMahon K.D."/>
            <person name="Konstantinidis K.T."/>
            <person name="Eloe-Fadrosh E.A."/>
            <person name="Kyrpides N.C."/>
            <person name="Woyke T."/>
        </authorList>
    </citation>
    <scope>NUCLEOTIDE SEQUENCE</scope>
    <source>
        <strain evidence="1">GVMAG-M-3300027833-19</strain>
    </source>
</reference>
<evidence type="ECO:0000313" key="1">
    <source>
        <dbReference type="EMBL" id="QHU30496.1"/>
    </source>
</evidence>
<proteinExistence type="predicted"/>
<protein>
    <submittedName>
        <fullName evidence="1">Uncharacterized protein</fullName>
    </submittedName>
</protein>
<dbReference type="AlphaFoldDB" id="A0A6C0LHP1"/>
<dbReference type="EMBL" id="MN740509">
    <property type="protein sequence ID" value="QHU30496.1"/>
    <property type="molecule type" value="Genomic_DNA"/>
</dbReference>
<sequence>MEYVVEVIAKHNTKYIESVIYNQFSSFKKISFVRKQDLFVFNFKTDKRVDILKLLVYIKKENDIFIHKIFSIKGFIKKCILNNNLRHIMYYPDTSSDNESDKVCDYISSED</sequence>
<name>A0A6C0LHP1_9ZZZZ</name>
<accession>A0A6C0LHP1</accession>